<feature type="domain" description="TNase-like" evidence="8">
    <location>
        <begin position="330"/>
        <end position="470"/>
    </location>
</feature>
<sequence>MSAPAAPTLHRGIVKQVLSGDSVVIRGPPKGGPPPEKTILLSNILAPKLARRATTNNEETKDEPFAWEAREYLRKKLVGESVLFTLEKPPNATREYGVIYLGKDVASGENVVESLVSEGLVSVRVRDPSRPSPEQARLLEVETAAKSAGKGKWATNAASHVRECKWNIENMKHFVERNQGKPIKAIVEHVRDGSTVRAFLLPDFYHITLMISGIRCPQTKLENNATSVSQPYGDEAKFFVESRLLQRDVEIILESVNNNNFVGSIVHPKGNIAETLLLEGFAHCVDWSMALVSAGADKLRAAEKQAKEKRVRRWRDWTPSASLQLSGKEKEFTATVMEIVGGDAMIVRLSNGQDKKIFLASIRPPRLPEEKPKEGEAPKPPQPRDKSFRPLYDIPHLYEAREFLRKKLVGKKTCCTVTIGNANVAEAMVSKGLASVIRYKQNDDQRSSHYDELLSAETKANKGLKGLHSKKDTGLKRVNEVSGQSSKTYLASFQRAGRLRGVVEFVASGSRMRIHIESESCVITFLLAGISCPRGARPANNGQGKVDPEPFGEEALQFTKERVLQRDVEIKVDSTDKAGSMIGWLWVDNLNLSVMLVENGLAKMHNTAEKTEFFSQLKRAEETAKAKKEKVWKDFVEEEKTHNEDDAPVEDEKAPVERKKEYTPVYITEVGDEMRFYAQREDQGSKLVAMMDELTQAFKANPPLAGAYTPKKGDLCAAKFADNNWYRARIERVAKGGSDVEVFYVDYGNRESVASTRCASLPSAFTSPKPYAHEYTLACIKLPSDGDDRSDAMEEIKKVLITNEPVFINVEYRVGIQEFASVASDKEGKEDLIKYLLEEGFVLLENRRDRRLKKLMDDYRSSQDQAKKMHARIWQYGDITEDDAAEFGMNR</sequence>
<dbReference type="CDD" id="cd00175">
    <property type="entry name" value="SNc"/>
    <property type="match status" value="1"/>
</dbReference>
<dbReference type="InterPro" id="IPR002999">
    <property type="entry name" value="Tudor"/>
</dbReference>
<dbReference type="GO" id="GO:0003723">
    <property type="term" value="F:RNA binding"/>
    <property type="evidence" value="ECO:0007669"/>
    <property type="project" value="UniProtKB-UniRule"/>
</dbReference>
<dbReference type="FunFam" id="2.40.50.90:FF:000002">
    <property type="entry name" value="Staphylococcal nuclease domain-containing protein"/>
    <property type="match status" value="1"/>
</dbReference>
<feature type="domain" description="TNase-like" evidence="8">
    <location>
        <begin position="8"/>
        <end position="155"/>
    </location>
</feature>
<dbReference type="EMBL" id="CADEPI010000373">
    <property type="protein sequence ID" value="CAB3384819.1"/>
    <property type="molecule type" value="Genomic_DNA"/>
</dbReference>
<dbReference type="Gene3D" id="2.40.50.90">
    <property type="match status" value="6"/>
</dbReference>
<feature type="compositionally biased region" description="Basic and acidic residues" evidence="6">
    <location>
        <begin position="366"/>
        <end position="388"/>
    </location>
</feature>
<dbReference type="Proteomes" id="UP000494165">
    <property type="component" value="Unassembled WGS sequence"/>
</dbReference>
<dbReference type="InterPro" id="IPR047386">
    <property type="entry name" value="Tudor_TDRD11"/>
</dbReference>
<dbReference type="SMART" id="SM00318">
    <property type="entry name" value="SNc"/>
    <property type="match status" value="4"/>
</dbReference>
<feature type="domain" description="Tudor" evidence="7">
    <location>
        <begin position="709"/>
        <end position="768"/>
    </location>
</feature>
<dbReference type="AlphaFoldDB" id="A0A8S1DWC7"/>
<comment type="subcellular location">
    <subcellularLocation>
        <location evidence="1 5">Cytoplasm</location>
    </subcellularLocation>
</comment>
<feature type="region of interest" description="Disordered" evidence="6">
    <location>
        <begin position="361"/>
        <end position="389"/>
    </location>
</feature>
<name>A0A8S1DWC7_9INSE</name>
<dbReference type="PANTHER" id="PTHR12302">
    <property type="entry name" value="EBNA2 BINDING PROTEIN P100"/>
    <property type="match status" value="1"/>
</dbReference>
<protein>
    <recommendedName>
        <fullName evidence="2">Staphylococcal nuclease domain-containing protein 1</fullName>
    </recommendedName>
</protein>
<dbReference type="FunFam" id="2.30.30.140:FF:000018">
    <property type="entry name" value="Serine/threonine-protein kinase 31"/>
    <property type="match status" value="1"/>
</dbReference>
<gene>
    <name evidence="9" type="ORF">CLODIP_2_CD04069</name>
</gene>
<dbReference type="SMART" id="SM00333">
    <property type="entry name" value="TUDOR"/>
    <property type="match status" value="1"/>
</dbReference>
<evidence type="ECO:0000256" key="1">
    <source>
        <dbReference type="ARBA" id="ARBA00004496"/>
    </source>
</evidence>
<dbReference type="OrthoDB" id="10023235at2759"/>
<proteinExistence type="predicted"/>
<feature type="domain" description="TNase-like" evidence="8">
    <location>
        <begin position="181"/>
        <end position="316"/>
    </location>
</feature>
<accession>A0A8S1DWC7</accession>
<dbReference type="PANTHER" id="PTHR12302:SF2">
    <property type="entry name" value="STAPHYLOCOCCAL NUCLEASE DOMAIN-CONTAINING PROTEIN 1"/>
    <property type="match status" value="1"/>
</dbReference>
<evidence type="ECO:0000259" key="7">
    <source>
        <dbReference type="PROSITE" id="PS50304"/>
    </source>
</evidence>
<dbReference type="GO" id="GO:0004518">
    <property type="term" value="F:nuclease activity"/>
    <property type="evidence" value="ECO:0007669"/>
    <property type="project" value="TreeGrafter"/>
</dbReference>
<dbReference type="SUPFAM" id="SSF50199">
    <property type="entry name" value="Staphylococcal nuclease"/>
    <property type="match status" value="5"/>
</dbReference>
<evidence type="ECO:0000256" key="2">
    <source>
        <dbReference type="ARBA" id="ARBA00017230"/>
    </source>
</evidence>
<dbReference type="GO" id="GO:0005829">
    <property type="term" value="C:cytosol"/>
    <property type="evidence" value="ECO:0007669"/>
    <property type="project" value="UniProtKB-UniRule"/>
</dbReference>
<feature type="domain" description="TNase-like" evidence="8">
    <location>
        <begin position="497"/>
        <end position="634"/>
    </location>
</feature>
<dbReference type="Pfam" id="PF00565">
    <property type="entry name" value="SNase"/>
    <property type="match status" value="4"/>
</dbReference>
<dbReference type="PIRSF" id="PIRSF017179">
    <property type="entry name" value="RISC-Tudor-SN"/>
    <property type="match status" value="1"/>
</dbReference>
<dbReference type="InterPro" id="IPR016685">
    <property type="entry name" value="Silence_cplx_Nase-comp_TudorSN"/>
</dbReference>
<reference evidence="9 10" key="1">
    <citation type="submission" date="2020-04" db="EMBL/GenBank/DDBJ databases">
        <authorList>
            <person name="Alioto T."/>
            <person name="Alioto T."/>
            <person name="Gomez Garrido J."/>
        </authorList>
    </citation>
    <scope>NUCLEOTIDE SEQUENCE [LARGE SCALE GENOMIC DNA]</scope>
</reference>
<dbReference type="CDD" id="cd20433">
    <property type="entry name" value="Tudor_TDRD11"/>
    <property type="match status" value="1"/>
</dbReference>
<dbReference type="InterPro" id="IPR035437">
    <property type="entry name" value="SNase_OB-fold_sf"/>
</dbReference>
<organism evidence="9 10">
    <name type="scientific">Cloeon dipterum</name>
    <dbReference type="NCBI Taxonomy" id="197152"/>
    <lineage>
        <taxon>Eukaryota</taxon>
        <taxon>Metazoa</taxon>
        <taxon>Ecdysozoa</taxon>
        <taxon>Arthropoda</taxon>
        <taxon>Hexapoda</taxon>
        <taxon>Insecta</taxon>
        <taxon>Pterygota</taxon>
        <taxon>Palaeoptera</taxon>
        <taxon>Ephemeroptera</taxon>
        <taxon>Pisciforma</taxon>
        <taxon>Baetidae</taxon>
        <taxon>Cloeon</taxon>
    </lineage>
</organism>
<evidence type="ECO:0000313" key="9">
    <source>
        <dbReference type="EMBL" id="CAB3384819.1"/>
    </source>
</evidence>
<evidence type="ECO:0000313" key="10">
    <source>
        <dbReference type="Proteomes" id="UP000494165"/>
    </source>
</evidence>
<dbReference type="GO" id="GO:0006402">
    <property type="term" value="P:mRNA catabolic process"/>
    <property type="evidence" value="ECO:0007669"/>
    <property type="project" value="UniProtKB-UniRule"/>
</dbReference>
<evidence type="ECO:0000256" key="3">
    <source>
        <dbReference type="ARBA" id="ARBA00022490"/>
    </source>
</evidence>
<dbReference type="GO" id="GO:0005634">
    <property type="term" value="C:nucleus"/>
    <property type="evidence" value="ECO:0007669"/>
    <property type="project" value="TreeGrafter"/>
</dbReference>
<dbReference type="Pfam" id="PF00567">
    <property type="entry name" value="TUDOR"/>
    <property type="match status" value="1"/>
</dbReference>
<evidence type="ECO:0000256" key="4">
    <source>
        <dbReference type="ARBA" id="ARBA00022737"/>
    </source>
</evidence>
<dbReference type="GO" id="GO:0031332">
    <property type="term" value="C:RNAi effector complex"/>
    <property type="evidence" value="ECO:0007669"/>
    <property type="project" value="InterPro"/>
</dbReference>
<keyword evidence="3 5" id="KW-0963">Cytoplasm</keyword>
<dbReference type="PROSITE" id="PS50830">
    <property type="entry name" value="TNASE_3"/>
    <property type="match status" value="4"/>
</dbReference>
<dbReference type="PROSITE" id="PS50304">
    <property type="entry name" value="TUDOR"/>
    <property type="match status" value="1"/>
</dbReference>
<evidence type="ECO:0000256" key="6">
    <source>
        <dbReference type="SAM" id="MobiDB-lite"/>
    </source>
</evidence>
<dbReference type="Gene3D" id="2.30.30.140">
    <property type="match status" value="1"/>
</dbReference>
<comment type="caution">
    <text evidence="9">The sequence shown here is derived from an EMBL/GenBank/DDBJ whole genome shotgun (WGS) entry which is preliminary data.</text>
</comment>
<dbReference type="InterPro" id="IPR016071">
    <property type="entry name" value="Staphylococal_nuclease_OB-fold"/>
</dbReference>
<dbReference type="SUPFAM" id="SSF63748">
    <property type="entry name" value="Tudor/PWWP/MBT"/>
    <property type="match status" value="1"/>
</dbReference>
<evidence type="ECO:0000259" key="8">
    <source>
        <dbReference type="PROSITE" id="PS50830"/>
    </source>
</evidence>
<dbReference type="GO" id="GO:0031047">
    <property type="term" value="P:regulatory ncRNA-mediated gene silencing"/>
    <property type="evidence" value="ECO:0007669"/>
    <property type="project" value="UniProtKB-UniRule"/>
</dbReference>
<keyword evidence="4" id="KW-0677">Repeat</keyword>
<keyword evidence="10" id="KW-1185">Reference proteome</keyword>
<evidence type="ECO:0000256" key="5">
    <source>
        <dbReference type="PIRNR" id="PIRNR017179"/>
    </source>
</evidence>
<dbReference type="FunFam" id="2.40.50.90:FF:000004">
    <property type="entry name" value="Staphylococcal nuclease domain-containing protein"/>
    <property type="match status" value="1"/>
</dbReference>